<comment type="caution">
    <text evidence="1">The sequence shown here is derived from an EMBL/GenBank/DDBJ whole genome shotgun (WGS) entry which is preliminary data.</text>
</comment>
<organism evidence="1 2">
    <name type="scientific">Leptospira borgpetersenii serovar Javanica str. UI 09931</name>
    <dbReference type="NCBI Taxonomy" id="1049767"/>
    <lineage>
        <taxon>Bacteria</taxon>
        <taxon>Pseudomonadati</taxon>
        <taxon>Spirochaetota</taxon>
        <taxon>Spirochaetia</taxon>
        <taxon>Leptospirales</taxon>
        <taxon>Leptospiraceae</taxon>
        <taxon>Leptospira</taxon>
    </lineage>
</organism>
<evidence type="ECO:0000313" key="2">
    <source>
        <dbReference type="Proteomes" id="UP000014570"/>
    </source>
</evidence>
<dbReference type="EMBL" id="AHNP02000007">
    <property type="protein sequence ID" value="EPG58104.1"/>
    <property type="molecule type" value="Genomic_DNA"/>
</dbReference>
<name>A0AAV3JET1_LEPBO</name>
<protein>
    <submittedName>
        <fullName evidence="1">Uncharacterized protein</fullName>
    </submittedName>
</protein>
<sequence>MRDFYYSDAWKEYRNKFVSKVRILLQKSRQFWIRCNLIWASISL</sequence>
<reference evidence="1 2" key="1">
    <citation type="submission" date="2013-04" db="EMBL/GenBank/DDBJ databases">
        <authorList>
            <person name="Harkins D.M."/>
            <person name="Durkin A.S."/>
            <person name="Brinkac L.M."/>
            <person name="Haft D.H."/>
            <person name="Selengut J.D."/>
            <person name="Sanka R."/>
            <person name="DePew J."/>
            <person name="Purushe J."/>
            <person name="Chanthongthip A."/>
            <person name="Lattana O."/>
            <person name="Phetsouvanh R."/>
            <person name="Newton P.N."/>
            <person name="Vinetz J.M."/>
            <person name="Sutton G.G."/>
            <person name="Nierman W.C."/>
            <person name="Fouts D.E."/>
        </authorList>
    </citation>
    <scope>NUCLEOTIDE SEQUENCE [LARGE SCALE GENOMIC DNA]</scope>
    <source>
        <strain evidence="1 2">UI 09931</strain>
    </source>
</reference>
<dbReference type="Proteomes" id="UP000014570">
    <property type="component" value="Unassembled WGS sequence"/>
</dbReference>
<proteinExistence type="predicted"/>
<evidence type="ECO:0000313" key="1">
    <source>
        <dbReference type="EMBL" id="EPG58104.1"/>
    </source>
</evidence>
<dbReference type="AlphaFoldDB" id="A0AAV3JET1"/>
<accession>A0AAV3JET1</accession>
<gene>
    <name evidence="1" type="ORF">LEP1GSC103_3134</name>
</gene>